<dbReference type="Proteomes" id="UP001239111">
    <property type="component" value="Chromosome 4"/>
</dbReference>
<evidence type="ECO:0000313" key="2">
    <source>
        <dbReference type="Proteomes" id="UP001239111"/>
    </source>
</evidence>
<feature type="non-terminal residue" evidence="1">
    <location>
        <position position="1"/>
    </location>
</feature>
<organism evidence="1 2">
    <name type="scientific">Eretmocerus hayati</name>
    <dbReference type="NCBI Taxonomy" id="131215"/>
    <lineage>
        <taxon>Eukaryota</taxon>
        <taxon>Metazoa</taxon>
        <taxon>Ecdysozoa</taxon>
        <taxon>Arthropoda</taxon>
        <taxon>Hexapoda</taxon>
        <taxon>Insecta</taxon>
        <taxon>Pterygota</taxon>
        <taxon>Neoptera</taxon>
        <taxon>Endopterygota</taxon>
        <taxon>Hymenoptera</taxon>
        <taxon>Apocrita</taxon>
        <taxon>Proctotrupomorpha</taxon>
        <taxon>Chalcidoidea</taxon>
        <taxon>Aphelinidae</taxon>
        <taxon>Aphelininae</taxon>
        <taxon>Eretmocerus</taxon>
    </lineage>
</organism>
<gene>
    <name evidence="1" type="ORF">QAD02_006570</name>
</gene>
<feature type="non-terminal residue" evidence="1">
    <location>
        <position position="433"/>
    </location>
</feature>
<sequence>PPEEVDSWEEPLNMILESPKCKQIDVKTLDIIGVEDCLYINVYTPWTDFPGDKSYPVMVWIHGGAFRNGDSSITLFRPDLMVQEDVVVVTFNYRLGAFGFLNLHHDDASGNAGLKDQNMALKWVQKNIANFGGDPNQVTIVGDTAGAVSVYLHLISDMSAGLFQQSISMSGSPLCLYWGFQKSKDAELYAKQLGHKLGFRPSSKDELLQALLKADANEIVRKSKDLDTELPFRPSLEMTDVAKGQEKFITECAFKRLREGKFLKGPHITGYALSDAASFSESNSIDMKDFLRTVILENNLYLGSTQGLIMDNGPKSFTILATDILFAFGVDESERLIKAENDEYPVYYYRYSEDPMHLIDNAGNFTTPIYYYGYTVDAKHTANMSDDVILGEYSTDSTHLSNGPFQEDLTQKDSMSLTRRRLLHMWANFIKTG</sequence>
<reference evidence="1" key="1">
    <citation type="submission" date="2023-04" db="EMBL/GenBank/DDBJ databases">
        <title>A chromosome-level genome assembly of the parasitoid wasp Eretmocerus hayati.</title>
        <authorList>
            <person name="Zhong Y."/>
            <person name="Liu S."/>
            <person name="Liu Y."/>
        </authorList>
    </citation>
    <scope>NUCLEOTIDE SEQUENCE</scope>
    <source>
        <strain evidence="1">ZJU_SS_LIU_2023</strain>
    </source>
</reference>
<dbReference type="EMBL" id="CM056744">
    <property type="protein sequence ID" value="KAJ8664908.1"/>
    <property type="molecule type" value="Genomic_DNA"/>
</dbReference>
<proteinExistence type="predicted"/>
<comment type="caution">
    <text evidence="1">The sequence shown here is derived from an EMBL/GenBank/DDBJ whole genome shotgun (WGS) entry which is preliminary data.</text>
</comment>
<accession>A0ACC2N2E0</accession>
<evidence type="ECO:0000313" key="1">
    <source>
        <dbReference type="EMBL" id="KAJ8664908.1"/>
    </source>
</evidence>
<protein>
    <submittedName>
        <fullName evidence="1">Uncharacterized protein</fullName>
    </submittedName>
</protein>
<name>A0ACC2N2E0_9HYME</name>
<keyword evidence="2" id="KW-1185">Reference proteome</keyword>